<dbReference type="FunFam" id="3.30.1490.20:FF:000006">
    <property type="entry name" value="phosphoribosylamine--glycine ligase, chloroplastic-like"/>
    <property type="match status" value="1"/>
</dbReference>
<evidence type="ECO:0000256" key="3">
    <source>
        <dbReference type="ARBA" id="ARBA00005174"/>
    </source>
</evidence>
<protein>
    <recommendedName>
        <fullName evidence="5 17">Phosphoribosylamine--glycine ligase</fullName>
        <ecNumber evidence="4 17">6.3.4.13</ecNumber>
    </recommendedName>
    <alternativeName>
        <fullName evidence="16 17">GARS</fullName>
    </alternativeName>
    <alternativeName>
        <fullName evidence="14 17">Glycinamide ribonucleotide synthetase</fullName>
    </alternativeName>
    <alternativeName>
        <fullName evidence="15 17">Phosphoribosylglycinamide synthetase</fullName>
    </alternativeName>
</protein>
<dbReference type="InterPro" id="IPR020562">
    <property type="entry name" value="PRibGlycinamide_synth_N"/>
</dbReference>
<evidence type="ECO:0000256" key="2">
    <source>
        <dbReference type="ARBA" id="ARBA00001946"/>
    </source>
</evidence>
<dbReference type="Gene3D" id="3.90.600.10">
    <property type="entry name" value="Phosphoribosylglycinamide synthetase, C-terminal domain"/>
    <property type="match status" value="1"/>
</dbReference>
<evidence type="ECO:0000256" key="15">
    <source>
        <dbReference type="ARBA" id="ARBA00042864"/>
    </source>
</evidence>
<keyword evidence="21" id="KW-1185">Reference proteome</keyword>
<dbReference type="STRING" id="267212.GCA_001063965_00997"/>
<dbReference type="PANTHER" id="PTHR43472">
    <property type="entry name" value="PHOSPHORIBOSYLAMINE--GLYCINE LIGASE"/>
    <property type="match status" value="1"/>
</dbReference>
<evidence type="ECO:0000256" key="4">
    <source>
        <dbReference type="ARBA" id="ARBA00013255"/>
    </source>
</evidence>
<dbReference type="Pfam" id="PF01071">
    <property type="entry name" value="GARS_A"/>
    <property type="match status" value="1"/>
</dbReference>
<keyword evidence="10 18" id="KW-0067">ATP-binding</keyword>
<evidence type="ECO:0000256" key="16">
    <source>
        <dbReference type="ARBA" id="ARBA00079592"/>
    </source>
</evidence>
<dbReference type="FunFam" id="3.30.470.20:FF:000031">
    <property type="entry name" value="Phosphoribosylamine--glycine ligase"/>
    <property type="match status" value="1"/>
</dbReference>
<evidence type="ECO:0000256" key="10">
    <source>
        <dbReference type="ARBA" id="ARBA00022840"/>
    </source>
</evidence>
<dbReference type="Gene3D" id="3.30.1490.20">
    <property type="entry name" value="ATP-grasp fold, A domain"/>
    <property type="match status" value="1"/>
</dbReference>
<dbReference type="InterPro" id="IPR011054">
    <property type="entry name" value="Rudment_hybrid_motif"/>
</dbReference>
<dbReference type="InterPro" id="IPR020560">
    <property type="entry name" value="PRibGlycinamide_synth_C-dom"/>
</dbReference>
<dbReference type="InterPro" id="IPR000115">
    <property type="entry name" value="PRibGlycinamide_synth"/>
</dbReference>
<dbReference type="HAMAP" id="MF_00138">
    <property type="entry name" value="GARS"/>
    <property type="match status" value="1"/>
</dbReference>
<evidence type="ECO:0000256" key="18">
    <source>
        <dbReference type="PROSITE-ProRule" id="PRU00409"/>
    </source>
</evidence>
<dbReference type="Gene3D" id="3.40.50.20">
    <property type="match status" value="1"/>
</dbReference>
<dbReference type="SUPFAM" id="SSF51246">
    <property type="entry name" value="Rudiment single hybrid motif"/>
    <property type="match status" value="1"/>
</dbReference>
<evidence type="ECO:0000256" key="5">
    <source>
        <dbReference type="ARBA" id="ARBA00020605"/>
    </source>
</evidence>
<dbReference type="EC" id="6.3.4.13" evidence="4 17"/>
<keyword evidence="12" id="KW-0464">Manganese</keyword>
<dbReference type="Pfam" id="PF02844">
    <property type="entry name" value="GARS_N"/>
    <property type="match status" value="1"/>
</dbReference>
<dbReference type="GO" id="GO:0046872">
    <property type="term" value="F:metal ion binding"/>
    <property type="evidence" value="ECO:0007669"/>
    <property type="project" value="UniProtKB-KW"/>
</dbReference>
<keyword evidence="7" id="KW-0479">Metal-binding</keyword>
<dbReference type="InterPro" id="IPR011761">
    <property type="entry name" value="ATP-grasp"/>
</dbReference>
<dbReference type="UniPathway" id="UPA00074">
    <property type="reaction ID" value="UER00125"/>
</dbReference>
<dbReference type="PANTHER" id="PTHR43472:SF1">
    <property type="entry name" value="PHOSPHORIBOSYLAMINE--GLYCINE LIGASE, CHLOROPLASTIC"/>
    <property type="match status" value="1"/>
</dbReference>
<feature type="domain" description="ATP-grasp" evidence="19">
    <location>
        <begin position="141"/>
        <end position="348"/>
    </location>
</feature>
<comment type="cofactor">
    <cofactor evidence="1">
        <name>Mn(2+)</name>
        <dbReference type="ChEBI" id="CHEBI:29035"/>
    </cofactor>
</comment>
<evidence type="ECO:0000256" key="13">
    <source>
        <dbReference type="ARBA" id="ARBA00038345"/>
    </source>
</evidence>
<evidence type="ECO:0000256" key="12">
    <source>
        <dbReference type="ARBA" id="ARBA00023211"/>
    </source>
</evidence>
<dbReference type="GO" id="GO:0005524">
    <property type="term" value="F:ATP binding"/>
    <property type="evidence" value="ECO:0007669"/>
    <property type="project" value="UniProtKB-UniRule"/>
</dbReference>
<dbReference type="AlphaFoldDB" id="F2B8V8"/>
<evidence type="ECO:0000256" key="17">
    <source>
        <dbReference type="HAMAP-Rule" id="MF_00138"/>
    </source>
</evidence>
<evidence type="ECO:0000313" key="20">
    <source>
        <dbReference type="EMBL" id="EGF12143.1"/>
    </source>
</evidence>
<dbReference type="Pfam" id="PF02843">
    <property type="entry name" value="GARS_C"/>
    <property type="match status" value="1"/>
</dbReference>
<dbReference type="Gene3D" id="3.30.470.20">
    <property type="entry name" value="ATP-grasp fold, B domain"/>
    <property type="match status" value="1"/>
</dbReference>
<evidence type="ECO:0000256" key="11">
    <source>
        <dbReference type="ARBA" id="ARBA00022842"/>
    </source>
</evidence>
<evidence type="ECO:0000256" key="7">
    <source>
        <dbReference type="ARBA" id="ARBA00022723"/>
    </source>
</evidence>
<dbReference type="SMART" id="SM01210">
    <property type="entry name" value="GARS_C"/>
    <property type="match status" value="1"/>
</dbReference>
<dbReference type="NCBIfam" id="TIGR00877">
    <property type="entry name" value="purD"/>
    <property type="match status" value="1"/>
</dbReference>
<dbReference type="GO" id="GO:0009113">
    <property type="term" value="P:purine nucleobase biosynthetic process"/>
    <property type="evidence" value="ECO:0007669"/>
    <property type="project" value="InterPro"/>
</dbReference>
<evidence type="ECO:0000313" key="21">
    <source>
        <dbReference type="Proteomes" id="UP000004105"/>
    </source>
</evidence>
<comment type="cofactor">
    <cofactor evidence="2">
        <name>Mg(2+)</name>
        <dbReference type="ChEBI" id="CHEBI:18420"/>
    </cofactor>
</comment>
<dbReference type="InterPro" id="IPR020559">
    <property type="entry name" value="PRibGlycinamide_synth_CS"/>
</dbReference>
<dbReference type="SUPFAM" id="SSF56059">
    <property type="entry name" value="Glutathione synthetase ATP-binding domain-like"/>
    <property type="match status" value="1"/>
</dbReference>
<evidence type="ECO:0000256" key="14">
    <source>
        <dbReference type="ARBA" id="ARBA00042242"/>
    </source>
</evidence>
<gene>
    <name evidence="17 20" type="primary">purD</name>
    <name evidence="20" type="ORF">HMPREF9123_0123</name>
</gene>
<dbReference type="HOGENOM" id="CLU_027420_3_1_4"/>
<dbReference type="EMBL" id="AFAY01000003">
    <property type="protein sequence ID" value="EGF12143.1"/>
    <property type="molecule type" value="Genomic_DNA"/>
</dbReference>
<dbReference type="FunFam" id="3.90.600.10:FF:000001">
    <property type="entry name" value="Trifunctional purine biosynthetic protein adenosine-3"/>
    <property type="match status" value="1"/>
</dbReference>
<dbReference type="InterPro" id="IPR016185">
    <property type="entry name" value="PreATP-grasp_dom_sf"/>
</dbReference>
<evidence type="ECO:0000256" key="8">
    <source>
        <dbReference type="ARBA" id="ARBA00022741"/>
    </source>
</evidence>
<dbReference type="InterPro" id="IPR020561">
    <property type="entry name" value="PRibGlycinamid_synth_ATP-grasp"/>
</dbReference>
<organism evidence="20 21">
    <name type="scientific">Neisseria bacilliformis ATCC BAA-1200</name>
    <dbReference type="NCBI Taxonomy" id="888742"/>
    <lineage>
        <taxon>Bacteria</taxon>
        <taxon>Pseudomonadati</taxon>
        <taxon>Pseudomonadota</taxon>
        <taxon>Betaproteobacteria</taxon>
        <taxon>Neisseriales</taxon>
        <taxon>Neisseriaceae</taxon>
        <taxon>Neisseria</taxon>
    </lineage>
</organism>
<dbReference type="InterPro" id="IPR013815">
    <property type="entry name" value="ATP_grasp_subdomain_1"/>
</dbReference>
<evidence type="ECO:0000256" key="6">
    <source>
        <dbReference type="ARBA" id="ARBA00022598"/>
    </source>
</evidence>
<dbReference type="Proteomes" id="UP000004105">
    <property type="component" value="Unassembled WGS sequence"/>
</dbReference>
<sequence>MFSGRLKTCGGFSDGLSQMGYNRAFPLFSRGCCNMKLLVIGGGGREHALAWKLAQSPDVETVFVAPGNAGTAVEPKLRNVPLLPHAGLIAFCRAEKIAFTLVGPEAPLAAGIVDDFRAAGLPVFGPTRAAAQLESSKDFAKAFMQRHGIPTAAYRTFENAGEAHAYVKEKGAPIVIKADGLAAGKGVIVAMNEDEAHAAIDDMLLANKMGEAGARVVIEDFLQGEEASFIVMCDGENVLPMATSQDHKRLLDGDKGPNTGGMGAYSPAPVVTDEVYRRVMDEIVLPAVRGMKADGIPFTGFLYAGLMIDASGAPSVIEFNCRFGDPETQPVMSRLDSDFAALVQAGIEGRLNEATAQWKPQTAVGVVLAAAGYPDSPRKRDIIEGIDAANETGKVFHAGTALSDGHTVSNGGRVLCVVGLGDTVEQAQQTAYQAVQKIRFDGMQYRKDIAAKAIGR</sequence>
<dbReference type="FunFam" id="3.40.50.20:FF:000006">
    <property type="entry name" value="Phosphoribosylamine--glycine ligase, chloroplastic"/>
    <property type="match status" value="1"/>
</dbReference>
<dbReference type="SUPFAM" id="SSF52440">
    <property type="entry name" value="PreATP-grasp domain"/>
    <property type="match status" value="1"/>
</dbReference>
<evidence type="ECO:0000256" key="9">
    <source>
        <dbReference type="ARBA" id="ARBA00022755"/>
    </source>
</evidence>
<evidence type="ECO:0000259" key="19">
    <source>
        <dbReference type="PROSITE" id="PS50975"/>
    </source>
</evidence>
<dbReference type="GO" id="GO:0004637">
    <property type="term" value="F:phosphoribosylamine-glycine ligase activity"/>
    <property type="evidence" value="ECO:0007669"/>
    <property type="project" value="UniProtKB-UniRule"/>
</dbReference>
<dbReference type="GO" id="GO:0006189">
    <property type="term" value="P:'de novo' IMP biosynthetic process"/>
    <property type="evidence" value="ECO:0007669"/>
    <property type="project" value="UniProtKB-UniRule"/>
</dbReference>
<reference evidence="20 21" key="1">
    <citation type="submission" date="2011-02" db="EMBL/GenBank/DDBJ databases">
        <authorList>
            <person name="Muzny D."/>
            <person name="Qin X."/>
            <person name="Deng J."/>
            <person name="Jiang H."/>
            <person name="Liu Y."/>
            <person name="Qu J."/>
            <person name="Song X.-Z."/>
            <person name="Zhang L."/>
            <person name="Thornton R."/>
            <person name="Coyle M."/>
            <person name="Francisco L."/>
            <person name="Jackson L."/>
            <person name="Javaid M."/>
            <person name="Korchina V."/>
            <person name="Kovar C."/>
            <person name="Mata R."/>
            <person name="Mathew T."/>
            <person name="Ngo R."/>
            <person name="Nguyen L."/>
            <person name="Nguyen N."/>
            <person name="Okwuonu G."/>
            <person name="Ongeri F."/>
            <person name="Pham C."/>
            <person name="Simmons D."/>
            <person name="Wilczek-Boney K."/>
            <person name="Hale W."/>
            <person name="Jakkamsetti A."/>
            <person name="Pham P."/>
            <person name="Ruth R."/>
            <person name="San Lucas F."/>
            <person name="Warren J."/>
            <person name="Zhang J."/>
            <person name="Zhao Z."/>
            <person name="Zhou C."/>
            <person name="Zhu D."/>
            <person name="Lee S."/>
            <person name="Bess C."/>
            <person name="Blankenburg K."/>
            <person name="Forbes L."/>
            <person name="Fu Q."/>
            <person name="Gubbala S."/>
            <person name="Hirani K."/>
            <person name="Jayaseelan J.C."/>
            <person name="Lara F."/>
            <person name="Munidasa M."/>
            <person name="Palculict T."/>
            <person name="Patil S."/>
            <person name="Pu L.-L."/>
            <person name="Saada N."/>
            <person name="Tang L."/>
            <person name="Weissenberger G."/>
            <person name="Zhu Y."/>
            <person name="Hemphill L."/>
            <person name="Shang Y."/>
            <person name="Youmans B."/>
            <person name="Ayvaz T."/>
            <person name="Ross M."/>
            <person name="Santibanez J."/>
            <person name="Aqrawi P."/>
            <person name="Gross S."/>
            <person name="Joshi V."/>
            <person name="Fowler G."/>
            <person name="Nazareth L."/>
            <person name="Reid J."/>
            <person name="Worley K."/>
            <person name="Petrosino J."/>
            <person name="Highlander S."/>
            <person name="Gibbs R."/>
        </authorList>
    </citation>
    <scope>NUCLEOTIDE SEQUENCE [LARGE SCALE GENOMIC DNA]</scope>
    <source>
        <strain evidence="20 21">ATCC BAA-1200</strain>
    </source>
</reference>
<dbReference type="InterPro" id="IPR037123">
    <property type="entry name" value="PRibGlycinamide_synth_C_sf"/>
</dbReference>
<comment type="pathway">
    <text evidence="3 17">Purine metabolism; IMP biosynthesis via de novo pathway; N(1)-(5-phospho-D-ribosyl)glycinamide from 5-phospho-alpha-D-ribose 1-diphosphate: step 2/2.</text>
</comment>
<accession>F2B8V8</accession>
<dbReference type="SMART" id="SM01209">
    <property type="entry name" value="GARS_A"/>
    <property type="match status" value="1"/>
</dbReference>
<dbReference type="PROSITE" id="PS00184">
    <property type="entry name" value="GARS"/>
    <property type="match status" value="1"/>
</dbReference>
<keyword evidence="8 18" id="KW-0547">Nucleotide-binding</keyword>
<keyword evidence="11" id="KW-0460">Magnesium</keyword>
<proteinExistence type="inferred from homology"/>
<keyword evidence="9 17" id="KW-0658">Purine biosynthesis</keyword>
<comment type="catalytic activity">
    <reaction evidence="17">
        <text>5-phospho-beta-D-ribosylamine + glycine + ATP = N(1)-(5-phospho-beta-D-ribosyl)glycinamide + ADP + phosphate + H(+)</text>
        <dbReference type="Rhea" id="RHEA:17453"/>
        <dbReference type="ChEBI" id="CHEBI:15378"/>
        <dbReference type="ChEBI" id="CHEBI:30616"/>
        <dbReference type="ChEBI" id="CHEBI:43474"/>
        <dbReference type="ChEBI" id="CHEBI:57305"/>
        <dbReference type="ChEBI" id="CHEBI:58681"/>
        <dbReference type="ChEBI" id="CHEBI:143788"/>
        <dbReference type="ChEBI" id="CHEBI:456216"/>
        <dbReference type="EC" id="6.3.4.13"/>
    </reaction>
</comment>
<name>F2B8V8_9NEIS</name>
<evidence type="ECO:0000256" key="1">
    <source>
        <dbReference type="ARBA" id="ARBA00001936"/>
    </source>
</evidence>
<keyword evidence="6 17" id="KW-0436">Ligase</keyword>
<comment type="caution">
    <text evidence="20">The sequence shown here is derived from an EMBL/GenBank/DDBJ whole genome shotgun (WGS) entry which is preliminary data.</text>
</comment>
<comment type="similarity">
    <text evidence="13 17">Belongs to the GARS family.</text>
</comment>
<dbReference type="PROSITE" id="PS50975">
    <property type="entry name" value="ATP_GRASP"/>
    <property type="match status" value="1"/>
</dbReference>